<dbReference type="AlphaFoldDB" id="A0A1U8Q2B7"/>
<dbReference type="OMA" id="HMTAVMG"/>
<dbReference type="RefSeq" id="XP_019052185.1">
    <property type="nucleotide sequence ID" value="XM_019196640.1"/>
</dbReference>
<dbReference type="SUPFAM" id="SSF56672">
    <property type="entry name" value="DNA/RNA polymerases"/>
    <property type="match status" value="1"/>
</dbReference>
<evidence type="ECO:0000259" key="1">
    <source>
        <dbReference type="Pfam" id="PF07727"/>
    </source>
</evidence>
<protein>
    <submittedName>
        <fullName evidence="3">Uncharacterized protein LOC109114293</fullName>
    </submittedName>
</protein>
<dbReference type="GeneID" id="109114293"/>
<dbReference type="STRING" id="4432.A0A1U8Q2B7"/>
<dbReference type="OrthoDB" id="414945at2759"/>
<dbReference type="InterPro" id="IPR043502">
    <property type="entry name" value="DNA/RNA_pol_sf"/>
</dbReference>
<dbReference type="InterPro" id="IPR013103">
    <property type="entry name" value="RVT_2"/>
</dbReference>
<dbReference type="KEGG" id="nnu:109114293"/>
<evidence type="ECO:0000313" key="2">
    <source>
        <dbReference type="Proteomes" id="UP000189703"/>
    </source>
</evidence>
<dbReference type="PANTHER" id="PTHR11439">
    <property type="entry name" value="GAG-POL-RELATED RETROTRANSPOSON"/>
    <property type="match status" value="1"/>
</dbReference>
<proteinExistence type="predicted"/>
<dbReference type="Proteomes" id="UP000189703">
    <property type="component" value="Unplaced"/>
</dbReference>
<dbReference type="InParanoid" id="A0A1U8Q2B7"/>
<organism evidence="2 3">
    <name type="scientific">Nelumbo nucifera</name>
    <name type="common">Sacred lotus</name>
    <dbReference type="NCBI Taxonomy" id="4432"/>
    <lineage>
        <taxon>Eukaryota</taxon>
        <taxon>Viridiplantae</taxon>
        <taxon>Streptophyta</taxon>
        <taxon>Embryophyta</taxon>
        <taxon>Tracheophyta</taxon>
        <taxon>Spermatophyta</taxon>
        <taxon>Magnoliopsida</taxon>
        <taxon>Proteales</taxon>
        <taxon>Nelumbonaceae</taxon>
        <taxon>Nelumbo</taxon>
    </lineage>
</organism>
<name>A0A1U8Q2B7_NELNU</name>
<sequence length="225" mass="25753">MKKGGYTQSRADHTLFIRKRNGKLTTLIVYVDDMVITGDDKEEIKRLKEVLAAEFEIKDLGQLRYFLGIEVARSKEGIYICQRKYILDLLQETDMLGCRPADTPIEPNHGVQESVGEDYLDKERYQKLVGKLIFLSLTRPNIAYAVHVVSQFMHNPKIPHMKAVERILRYLKSCLGKGILFRKNDRIEVEGYTDADWAGSVGDRKSTSGYCTFVGGNLVTWRSKK</sequence>
<dbReference type="CDD" id="cd09272">
    <property type="entry name" value="RNase_HI_RT_Ty1"/>
    <property type="match status" value="1"/>
</dbReference>
<keyword evidence="2" id="KW-1185">Reference proteome</keyword>
<accession>A0A1U8Q2B7</accession>
<evidence type="ECO:0000313" key="3">
    <source>
        <dbReference type="RefSeq" id="XP_019052185.1"/>
    </source>
</evidence>
<dbReference type="PANTHER" id="PTHR11439:SF482">
    <property type="entry name" value="GAG-PRE-INTEGRASE DOMAIN-CONTAINING PROTEIN"/>
    <property type="match status" value="1"/>
</dbReference>
<reference evidence="3" key="1">
    <citation type="submission" date="2025-08" db="UniProtKB">
        <authorList>
            <consortium name="RefSeq"/>
        </authorList>
    </citation>
    <scope>IDENTIFICATION</scope>
</reference>
<dbReference type="Pfam" id="PF07727">
    <property type="entry name" value="RVT_2"/>
    <property type="match status" value="1"/>
</dbReference>
<feature type="domain" description="Reverse transcriptase Ty1/copia-type" evidence="1">
    <location>
        <begin position="2"/>
        <end position="106"/>
    </location>
</feature>
<gene>
    <name evidence="3" type="primary">LOC109114293</name>
</gene>